<dbReference type="RefSeq" id="WP_217790538.1">
    <property type="nucleotide sequence ID" value="NZ_JAHSPG010000003.1"/>
</dbReference>
<dbReference type="AlphaFoldDB" id="A0A9E2SBL0"/>
<reference evidence="2" key="1">
    <citation type="submission" date="2021-06" db="EMBL/GenBank/DDBJ databases">
        <authorList>
            <person name="Huq M.A."/>
        </authorList>
    </citation>
    <scope>NUCLEOTIDE SEQUENCE</scope>
    <source>
        <strain evidence="2">MAH-26</strain>
    </source>
</reference>
<keyword evidence="3" id="KW-1185">Reference proteome</keyword>
<dbReference type="PANTHER" id="PTHR36174">
    <property type="entry name" value="LIPID II:GLYCINE GLYCYLTRANSFERASE"/>
    <property type="match status" value="1"/>
</dbReference>
<sequence length="326" mass="38077">MVSLFDKHNFFTLINDFEYVPYTQTEGWYKYNSFSKPEDVVFIVDNAEEPAIACFGYVKKFFGLRLLMIEGECLKKNNVSRELVQSFFEDVTKLGYDFIEVNSIAIYNPEYEIGVRSAGYLKPVGTFSVHLSKVIDLKKEVEFSGNWRRNLKKSEKHHLQFEVIENASQKDVTIFLDLYTKLLSDKKIHHNIAPDQLKYLLADPHFKLAVAKDDNGKTDAVFIFFTDKTNAVSLFTAKSEEAKDNGAMFFIYAKLLEHLQQTGHSYFDVGRLMPSMTKELNGVFDFKDGMKGDYVVYNDEWSWYKKSRYRTIIYFVKKFLMKKREA</sequence>
<protein>
    <submittedName>
        <fullName evidence="2">GNAT family N-acetyltransferase</fullName>
    </submittedName>
</protein>
<dbReference type="Pfam" id="PF13480">
    <property type="entry name" value="Acetyltransf_6"/>
    <property type="match status" value="1"/>
</dbReference>
<organism evidence="2 3">
    <name type="scientific">Pinibacter aurantiacus</name>
    <dbReference type="NCBI Taxonomy" id="2851599"/>
    <lineage>
        <taxon>Bacteria</taxon>
        <taxon>Pseudomonadati</taxon>
        <taxon>Bacteroidota</taxon>
        <taxon>Chitinophagia</taxon>
        <taxon>Chitinophagales</taxon>
        <taxon>Chitinophagaceae</taxon>
        <taxon>Pinibacter</taxon>
    </lineage>
</organism>
<comment type="caution">
    <text evidence="2">The sequence shown here is derived from an EMBL/GenBank/DDBJ whole genome shotgun (WGS) entry which is preliminary data.</text>
</comment>
<dbReference type="InterPro" id="IPR050644">
    <property type="entry name" value="PG_Glycine_Bridge_Synth"/>
</dbReference>
<dbReference type="InterPro" id="IPR038740">
    <property type="entry name" value="BioF2-like_GNAT_dom"/>
</dbReference>
<dbReference type="PANTHER" id="PTHR36174:SF1">
    <property type="entry name" value="LIPID II:GLYCINE GLYCYLTRANSFERASE"/>
    <property type="match status" value="1"/>
</dbReference>
<feature type="domain" description="BioF2-like acetyltransferase" evidence="1">
    <location>
        <begin position="146"/>
        <end position="282"/>
    </location>
</feature>
<name>A0A9E2SBL0_9BACT</name>
<proteinExistence type="predicted"/>
<dbReference type="Proteomes" id="UP000812270">
    <property type="component" value="Unassembled WGS sequence"/>
</dbReference>
<evidence type="ECO:0000313" key="2">
    <source>
        <dbReference type="EMBL" id="MBV4356905.1"/>
    </source>
</evidence>
<evidence type="ECO:0000259" key="1">
    <source>
        <dbReference type="Pfam" id="PF13480"/>
    </source>
</evidence>
<evidence type="ECO:0000313" key="3">
    <source>
        <dbReference type="Proteomes" id="UP000812270"/>
    </source>
</evidence>
<dbReference type="EMBL" id="JAHSPG010000003">
    <property type="protein sequence ID" value="MBV4356905.1"/>
    <property type="molecule type" value="Genomic_DNA"/>
</dbReference>
<accession>A0A9E2SBL0</accession>
<gene>
    <name evidence="2" type="ORF">KTO63_07110</name>
</gene>